<dbReference type="GO" id="GO:0005829">
    <property type="term" value="C:cytosol"/>
    <property type="evidence" value="ECO:0007669"/>
    <property type="project" value="TreeGrafter"/>
</dbReference>
<dbReference type="GO" id="GO:0003994">
    <property type="term" value="F:aconitate hydratase activity"/>
    <property type="evidence" value="ECO:0007669"/>
    <property type="project" value="TreeGrafter"/>
</dbReference>
<evidence type="ECO:0000313" key="3">
    <source>
        <dbReference type="EMBL" id="PBK98521.1"/>
    </source>
</evidence>
<dbReference type="Pfam" id="PF00694">
    <property type="entry name" value="Aconitase_C"/>
    <property type="match status" value="1"/>
</dbReference>
<dbReference type="PANTHER" id="PTHR43160:SF3">
    <property type="entry name" value="ACONITATE HYDRATASE, MITOCHONDRIAL"/>
    <property type="match status" value="1"/>
</dbReference>
<protein>
    <recommendedName>
        <fullName evidence="1">Aconitate hydratase, mitochondrial</fullName>
    </recommendedName>
</protein>
<organism evidence="3 4">
    <name type="scientific">Armillaria gallica</name>
    <name type="common">Bulbous honey fungus</name>
    <name type="synonym">Armillaria bulbosa</name>
    <dbReference type="NCBI Taxonomy" id="47427"/>
    <lineage>
        <taxon>Eukaryota</taxon>
        <taxon>Fungi</taxon>
        <taxon>Dikarya</taxon>
        <taxon>Basidiomycota</taxon>
        <taxon>Agaricomycotina</taxon>
        <taxon>Agaricomycetes</taxon>
        <taxon>Agaricomycetidae</taxon>
        <taxon>Agaricales</taxon>
        <taxon>Marasmiineae</taxon>
        <taxon>Physalacriaceae</taxon>
        <taxon>Armillaria</taxon>
    </lineage>
</organism>
<dbReference type="Proteomes" id="UP000217790">
    <property type="component" value="Unassembled WGS sequence"/>
</dbReference>
<dbReference type="InParanoid" id="A0A2H3DTH1"/>
<reference evidence="4" key="1">
    <citation type="journal article" date="2017" name="Nat. Ecol. Evol.">
        <title>Genome expansion and lineage-specific genetic innovations in the forest pathogenic fungi Armillaria.</title>
        <authorList>
            <person name="Sipos G."/>
            <person name="Prasanna A.N."/>
            <person name="Walter M.C."/>
            <person name="O'Connor E."/>
            <person name="Balint B."/>
            <person name="Krizsan K."/>
            <person name="Kiss B."/>
            <person name="Hess J."/>
            <person name="Varga T."/>
            <person name="Slot J."/>
            <person name="Riley R."/>
            <person name="Boka B."/>
            <person name="Rigling D."/>
            <person name="Barry K."/>
            <person name="Lee J."/>
            <person name="Mihaltcheva S."/>
            <person name="LaButti K."/>
            <person name="Lipzen A."/>
            <person name="Waldron R."/>
            <person name="Moloney N.M."/>
            <person name="Sperisen C."/>
            <person name="Kredics L."/>
            <person name="Vagvoelgyi C."/>
            <person name="Patrignani A."/>
            <person name="Fitzpatrick D."/>
            <person name="Nagy I."/>
            <person name="Doyle S."/>
            <person name="Anderson J.B."/>
            <person name="Grigoriev I.V."/>
            <person name="Gueldener U."/>
            <person name="Muensterkoetter M."/>
            <person name="Nagy L.G."/>
        </authorList>
    </citation>
    <scope>NUCLEOTIDE SEQUENCE [LARGE SCALE GENOMIC DNA]</scope>
    <source>
        <strain evidence="4">Ar21-2</strain>
    </source>
</reference>
<dbReference type="PANTHER" id="PTHR43160">
    <property type="entry name" value="ACONITATE HYDRATASE B"/>
    <property type="match status" value="1"/>
</dbReference>
<dbReference type="InterPro" id="IPR000573">
    <property type="entry name" value="AconitaseA/IPMdHydase_ssu_swvl"/>
</dbReference>
<name>A0A2H3DTH1_ARMGA</name>
<keyword evidence="4" id="KW-1185">Reference proteome</keyword>
<evidence type="ECO:0000259" key="2">
    <source>
        <dbReference type="Pfam" id="PF00694"/>
    </source>
</evidence>
<dbReference type="InterPro" id="IPR050926">
    <property type="entry name" value="Aconitase/IPM_isomerase"/>
</dbReference>
<sequence length="138" mass="15631">ITVRSFARIHETNLKKQGMLALTFVNPEDYEKVKPSDKVDILGLETFAPGKNLTLVLKHEDGSKEEIPLAHSFNFEGQIAWFKAGSALNLVRKQSASKHVADFLCRWQPGLRPMAYKYLPNIISSLTLQNKHILNELD</sequence>
<accession>A0A2H3DTH1</accession>
<dbReference type="GO" id="GO:0051539">
    <property type="term" value="F:4 iron, 4 sulfur cluster binding"/>
    <property type="evidence" value="ECO:0007669"/>
    <property type="project" value="TreeGrafter"/>
</dbReference>
<dbReference type="GO" id="GO:0006099">
    <property type="term" value="P:tricarboxylic acid cycle"/>
    <property type="evidence" value="ECO:0007669"/>
    <property type="project" value="TreeGrafter"/>
</dbReference>
<dbReference type="OrthoDB" id="2224430at2759"/>
<dbReference type="EMBL" id="KZ293648">
    <property type="protein sequence ID" value="PBK98521.1"/>
    <property type="molecule type" value="Genomic_DNA"/>
</dbReference>
<dbReference type="SUPFAM" id="SSF52016">
    <property type="entry name" value="LeuD/IlvD-like"/>
    <property type="match status" value="1"/>
</dbReference>
<dbReference type="InterPro" id="IPR015928">
    <property type="entry name" value="Aconitase/3IPM_dehydase_swvl"/>
</dbReference>
<dbReference type="STRING" id="47427.A0A2H3DTH1"/>
<dbReference type="AlphaFoldDB" id="A0A2H3DTH1"/>
<dbReference type="Gene3D" id="3.20.19.10">
    <property type="entry name" value="Aconitase, domain 4"/>
    <property type="match status" value="1"/>
</dbReference>
<feature type="non-terminal residue" evidence="3">
    <location>
        <position position="1"/>
    </location>
</feature>
<evidence type="ECO:0000256" key="1">
    <source>
        <dbReference type="ARBA" id="ARBA00015940"/>
    </source>
</evidence>
<evidence type="ECO:0000313" key="4">
    <source>
        <dbReference type="Proteomes" id="UP000217790"/>
    </source>
</evidence>
<gene>
    <name evidence="3" type="ORF">ARMGADRAFT_920489</name>
</gene>
<feature type="domain" description="Aconitase A/isopropylmalate dehydratase small subunit swivel" evidence="2">
    <location>
        <begin position="3"/>
        <end position="26"/>
    </location>
</feature>
<proteinExistence type="predicted"/>
<dbReference type="GO" id="GO:0005739">
    <property type="term" value="C:mitochondrion"/>
    <property type="evidence" value="ECO:0007669"/>
    <property type="project" value="TreeGrafter"/>
</dbReference>